<evidence type="ECO:0000256" key="7">
    <source>
        <dbReference type="ARBA" id="ARBA00023136"/>
    </source>
</evidence>
<comment type="similarity">
    <text evidence="2 10">Belongs to the V-ATPase 116 kDa subunit family.</text>
</comment>
<dbReference type="AlphaFoldDB" id="A0A7C5Q6I6"/>
<dbReference type="GO" id="GO:0051117">
    <property type="term" value="F:ATPase binding"/>
    <property type="evidence" value="ECO:0007669"/>
    <property type="project" value="TreeGrafter"/>
</dbReference>
<dbReference type="EMBL" id="DRWN01000027">
    <property type="protein sequence ID" value="HHK68267.1"/>
    <property type="molecule type" value="Genomic_DNA"/>
</dbReference>
<evidence type="ECO:0000256" key="6">
    <source>
        <dbReference type="ARBA" id="ARBA00023065"/>
    </source>
</evidence>
<reference evidence="12" key="1">
    <citation type="journal article" date="2020" name="mSystems">
        <title>Genome- and Community-Level Interaction Insights into Carbon Utilization and Element Cycling Functions of Hydrothermarchaeota in Hydrothermal Sediment.</title>
        <authorList>
            <person name="Zhou Z."/>
            <person name="Liu Y."/>
            <person name="Xu W."/>
            <person name="Pan J."/>
            <person name="Luo Z.H."/>
            <person name="Li M."/>
        </authorList>
    </citation>
    <scope>NUCLEOTIDE SEQUENCE [LARGE SCALE GENOMIC DNA]</scope>
    <source>
        <strain evidence="12">SpSt-1056</strain>
    </source>
</reference>
<protein>
    <recommendedName>
        <fullName evidence="9 10">A-type ATP synthase subunit I</fullName>
    </recommendedName>
</protein>
<keyword evidence="6 10" id="KW-0406">Ion transport</keyword>
<evidence type="ECO:0000256" key="10">
    <source>
        <dbReference type="RuleBase" id="RU361189"/>
    </source>
</evidence>
<keyword evidence="4 10" id="KW-0812">Transmembrane</keyword>
<keyword evidence="7 10" id="KW-0472">Membrane</keyword>
<comment type="caution">
    <text evidence="12">The sequence shown here is derived from an EMBL/GenBank/DDBJ whole genome shotgun (WGS) entry which is preliminary data.</text>
</comment>
<comment type="function">
    <text evidence="8">Component of the A-type ATP synthase that produces ATP from ADP in the presence of a proton gradient across the membrane.</text>
</comment>
<feature type="transmembrane region" description="Helical" evidence="10">
    <location>
        <begin position="492"/>
        <end position="512"/>
    </location>
</feature>
<evidence type="ECO:0000256" key="9">
    <source>
        <dbReference type="ARBA" id="ARBA00068671"/>
    </source>
</evidence>
<dbReference type="PANTHER" id="PTHR11629">
    <property type="entry name" value="VACUOLAR PROTON ATPASES"/>
    <property type="match status" value="1"/>
</dbReference>
<evidence type="ECO:0000256" key="4">
    <source>
        <dbReference type="ARBA" id="ARBA00022692"/>
    </source>
</evidence>
<dbReference type="GO" id="GO:0033179">
    <property type="term" value="C:proton-transporting V-type ATPase, V0 domain"/>
    <property type="evidence" value="ECO:0007669"/>
    <property type="project" value="InterPro"/>
</dbReference>
<keyword evidence="3 10" id="KW-0813">Transport</keyword>
<feature type="transmembrane region" description="Helical" evidence="10">
    <location>
        <begin position="532"/>
        <end position="554"/>
    </location>
</feature>
<organism evidence="12">
    <name type="scientific">Caldiarchaeum subterraneum</name>
    <dbReference type="NCBI Taxonomy" id="311458"/>
    <lineage>
        <taxon>Archaea</taxon>
        <taxon>Nitrososphaerota</taxon>
        <taxon>Candidatus Caldarchaeales</taxon>
        <taxon>Candidatus Caldarchaeaceae</taxon>
        <taxon>Candidatus Caldarchaeum</taxon>
    </lineage>
</organism>
<accession>A0A7C5Q6I6</accession>
<evidence type="ECO:0000256" key="3">
    <source>
        <dbReference type="ARBA" id="ARBA00022448"/>
    </source>
</evidence>
<feature type="coiled-coil region" evidence="11">
    <location>
        <begin position="227"/>
        <end position="254"/>
    </location>
</feature>
<dbReference type="GO" id="GO:0046961">
    <property type="term" value="F:proton-transporting ATPase activity, rotational mechanism"/>
    <property type="evidence" value="ECO:0007669"/>
    <property type="project" value="InterPro"/>
</dbReference>
<feature type="transmembrane region" description="Helical" evidence="10">
    <location>
        <begin position="396"/>
        <end position="415"/>
    </location>
</feature>
<gene>
    <name evidence="12" type="ORF">ENM11_03820</name>
</gene>
<feature type="transmembrane region" description="Helical" evidence="10">
    <location>
        <begin position="593"/>
        <end position="611"/>
    </location>
</feature>
<dbReference type="Pfam" id="PF01496">
    <property type="entry name" value="V_ATPase_I"/>
    <property type="match status" value="1"/>
</dbReference>
<feature type="transmembrane region" description="Helical" evidence="10">
    <location>
        <begin position="452"/>
        <end position="471"/>
    </location>
</feature>
<sequence length="676" mass="74490">MGLSEVVKVAVIAARHKADALVEELLRFEDFHPAEKSRFRDTKLHEIEHTAESGFVRLQALIQELGIKDSVGLIDQLLNPRKLESMTILTDGLHQLLQDLDEQSSPLVSKINKLLEDKKAKVEKIGQTRSLYTVLKAVEGIELDMDLVRKIGRFHVFVGFCSGSELAELRRALPSSAVVETAVDGLTLVLIVSKRDEGENVERVVKGLGIKALTIPPQYPQNVKLAVENLGTELRELEKELSDIDGELRRMVAVESAKLIAFRDAYALVREALLRIAGAGSLRFFAVVEGFVPAERIDEFRAKIGVKYPVLLDEENAEHVDEKPSMMDNPSVTKPFEKITLIQGYPRHGDIDPTPYVSIFFTIFYGIMFADLGQGIVILAFALFMLRRVSGDLREWAKLLAYLGVASAVTGFLLGEAFGFKVGSLIGSPELLHLVEEHGESKQFNISEVQRLLVMTILLGAAHLTIGYALAFVKYWKKGEKAEALTVKLPSLAMYVFGILFALAFFGAGGSIQRVFTAESPAPLVNLPTRLVGAVGMYGSIACILVLMLGRYAAGLAGIGHKLSIISSIGTGLLETLENIIHFLSNTISYSRVTILLIVHAALLLLLNTAWEALGLVALPLLIIGNIGIMLLEGMLVFIQAMRLHVYEFFSKFFDGTGQPFRKLAMQTLFMKIRFG</sequence>
<feature type="transmembrane region" description="Helical" evidence="10">
    <location>
        <begin position="617"/>
        <end position="639"/>
    </location>
</feature>
<evidence type="ECO:0000256" key="2">
    <source>
        <dbReference type="ARBA" id="ARBA00009904"/>
    </source>
</evidence>
<dbReference type="InterPro" id="IPR002490">
    <property type="entry name" value="V-ATPase_116kDa_su"/>
</dbReference>
<keyword evidence="5 10" id="KW-1133">Transmembrane helix</keyword>
<evidence type="ECO:0000256" key="1">
    <source>
        <dbReference type="ARBA" id="ARBA00004141"/>
    </source>
</evidence>
<name>A0A7C5Q6I6_CALS0</name>
<comment type="subcellular location">
    <subcellularLocation>
        <location evidence="1">Membrane</location>
        <topology evidence="1">Multi-pass membrane protein</topology>
    </subcellularLocation>
</comment>
<evidence type="ECO:0000313" key="12">
    <source>
        <dbReference type="EMBL" id="HHK68267.1"/>
    </source>
</evidence>
<dbReference type="GO" id="GO:0007035">
    <property type="term" value="P:vacuolar acidification"/>
    <property type="evidence" value="ECO:0007669"/>
    <property type="project" value="TreeGrafter"/>
</dbReference>
<evidence type="ECO:0000256" key="8">
    <source>
        <dbReference type="ARBA" id="ARBA00059506"/>
    </source>
</evidence>
<evidence type="ECO:0000256" key="11">
    <source>
        <dbReference type="SAM" id="Coils"/>
    </source>
</evidence>
<keyword evidence="11" id="KW-0175">Coiled coil</keyword>
<proteinExistence type="inferred from homology"/>
<feature type="transmembrane region" description="Helical" evidence="10">
    <location>
        <begin position="356"/>
        <end position="384"/>
    </location>
</feature>
<dbReference type="PANTHER" id="PTHR11629:SF63">
    <property type="entry name" value="V-TYPE PROTON ATPASE SUBUNIT A"/>
    <property type="match status" value="1"/>
</dbReference>
<evidence type="ECO:0000256" key="5">
    <source>
        <dbReference type="ARBA" id="ARBA00022989"/>
    </source>
</evidence>
<dbReference type="GO" id="GO:0016471">
    <property type="term" value="C:vacuolar proton-transporting V-type ATPase complex"/>
    <property type="evidence" value="ECO:0007669"/>
    <property type="project" value="TreeGrafter"/>
</dbReference>